<dbReference type="OMA" id="AXARVAP"/>
<dbReference type="FunFam" id="1.10.10.1210:FF:000001">
    <property type="entry name" value="melanoma-associated antigen D1"/>
    <property type="match status" value="1"/>
</dbReference>
<dbReference type="Pfam" id="PF12440">
    <property type="entry name" value="MAGE_N"/>
    <property type="match status" value="1"/>
</dbReference>
<dbReference type="InterPro" id="IPR041898">
    <property type="entry name" value="MAGE_WH1"/>
</dbReference>
<accession>G3UBR1</accession>
<dbReference type="InterPro" id="IPR021072">
    <property type="entry name" value="MAGE_N"/>
</dbReference>
<reference evidence="3" key="2">
    <citation type="submission" date="2025-08" db="UniProtKB">
        <authorList>
            <consortium name="Ensembl"/>
        </authorList>
    </citation>
    <scope>IDENTIFICATION</scope>
    <source>
        <strain evidence="3">Isolate ISIS603380</strain>
    </source>
</reference>
<dbReference type="Ensembl" id="ENSLAFT00000032101.1">
    <property type="protein sequence ID" value="ENSLAFP00000025269.1"/>
    <property type="gene ID" value="ENSLAFG00000031563.1"/>
</dbReference>
<dbReference type="Gene3D" id="1.10.10.1200">
    <property type="entry name" value="MAGE homology domain, winged helix WH1 motif"/>
    <property type="match status" value="1"/>
</dbReference>
<dbReference type="AlphaFoldDB" id="G3UBR1"/>
<organism evidence="3 4">
    <name type="scientific">Loxodonta africana</name>
    <name type="common">African elephant</name>
    <dbReference type="NCBI Taxonomy" id="9785"/>
    <lineage>
        <taxon>Eukaryota</taxon>
        <taxon>Metazoa</taxon>
        <taxon>Chordata</taxon>
        <taxon>Craniata</taxon>
        <taxon>Vertebrata</taxon>
        <taxon>Euteleostomi</taxon>
        <taxon>Mammalia</taxon>
        <taxon>Eutheria</taxon>
        <taxon>Afrotheria</taxon>
        <taxon>Proboscidea</taxon>
        <taxon>Elephantidae</taxon>
        <taxon>Loxodonta</taxon>
    </lineage>
</organism>
<dbReference type="InterPro" id="IPR037445">
    <property type="entry name" value="MAGE"/>
</dbReference>
<reference evidence="3" key="3">
    <citation type="submission" date="2025-09" db="UniProtKB">
        <authorList>
            <consortium name="Ensembl"/>
        </authorList>
    </citation>
    <scope>IDENTIFICATION</scope>
    <source>
        <strain evidence="3">Isolate ISIS603380</strain>
    </source>
</reference>
<dbReference type="Proteomes" id="UP000007646">
    <property type="component" value="Unassembled WGS sequence"/>
</dbReference>
<dbReference type="GO" id="GO:0000122">
    <property type="term" value="P:negative regulation of transcription by RNA polymerase II"/>
    <property type="evidence" value="ECO:0007669"/>
    <property type="project" value="TreeGrafter"/>
</dbReference>
<dbReference type="SMART" id="SM01373">
    <property type="entry name" value="MAGE"/>
    <property type="match status" value="1"/>
</dbReference>
<keyword evidence="4" id="KW-1185">Reference proteome</keyword>
<name>G3UBR1_LOXAF</name>
<evidence type="ECO:0000313" key="4">
    <source>
        <dbReference type="Proteomes" id="UP000007646"/>
    </source>
</evidence>
<protein>
    <recommendedName>
        <fullName evidence="2">MAGE domain-containing protein</fullName>
    </recommendedName>
</protein>
<dbReference type="InterPro" id="IPR002190">
    <property type="entry name" value="MHD_dom"/>
</dbReference>
<dbReference type="eggNOG" id="KOG4562">
    <property type="taxonomic scope" value="Eukaryota"/>
</dbReference>
<dbReference type="Gene3D" id="1.10.10.1210">
    <property type="entry name" value="MAGE homology domain, winged helix WH2 motif"/>
    <property type="match status" value="1"/>
</dbReference>
<reference evidence="3 4" key="1">
    <citation type="submission" date="2009-06" db="EMBL/GenBank/DDBJ databases">
        <title>The Genome Sequence of Loxodonta africana (African elephant).</title>
        <authorList>
            <person name="Di Palma F."/>
            <person name="Heiman D."/>
            <person name="Young S."/>
            <person name="Johnson J."/>
            <person name="Lander E.S."/>
            <person name="Lindblad-Toh K."/>
        </authorList>
    </citation>
    <scope>NUCLEOTIDE SEQUENCE [LARGE SCALE GENOMIC DNA]</scope>
    <source>
        <strain evidence="3 4">Isolate ISIS603380</strain>
    </source>
</reference>
<dbReference type="GeneTree" id="ENSGT00940000154972"/>
<dbReference type="PANTHER" id="PTHR11736:SF153">
    <property type="entry name" value="MELANOMA-ASSOCIATED ANTIGEN 10"/>
    <property type="match status" value="1"/>
</dbReference>
<evidence type="ECO:0000259" key="2">
    <source>
        <dbReference type="PROSITE" id="PS50838"/>
    </source>
</evidence>
<evidence type="ECO:0000256" key="1">
    <source>
        <dbReference type="SAM" id="MobiDB-lite"/>
    </source>
</evidence>
<dbReference type="PANTHER" id="PTHR11736">
    <property type="entry name" value="MELANOMA-ASSOCIATED ANTIGEN MAGE ANTIGEN"/>
    <property type="match status" value="1"/>
</dbReference>
<dbReference type="STRING" id="9785.ENSLAFP00000025269"/>
<dbReference type="SMART" id="SM01392">
    <property type="entry name" value="MAGE_N"/>
    <property type="match status" value="1"/>
</dbReference>
<feature type="compositionally biased region" description="Basic and acidic residues" evidence="1">
    <location>
        <begin position="1"/>
        <end position="12"/>
    </location>
</feature>
<feature type="compositionally biased region" description="Low complexity" evidence="1">
    <location>
        <begin position="40"/>
        <end position="53"/>
    </location>
</feature>
<dbReference type="Pfam" id="PF01454">
    <property type="entry name" value="MAGE"/>
    <property type="match status" value="1"/>
</dbReference>
<evidence type="ECO:0000313" key="3">
    <source>
        <dbReference type="Ensembl" id="ENSLAFP00000025269.1"/>
    </source>
</evidence>
<sequence length="365" mass="39544">MPQDQKSEHCEPEQGLQAQRETHGQEGAQVPGGEEEEAMKALSASAATSSSCSPLTLRSLITEEGSAAGARSAPQSPQGACPSLTAISPAPSTLSAEGPSSQIEEGASSQVEEGTSSQDTEPWRRNRLGQKVIHLVKFLLLKNRRKEPTMKAEILALVIRNYNSHFPVIFRRALEVMQLIFGIDMKPAGPTGHSYVLVPTLGLAYDGMPPGGVPSAPKSSLLILVLGVMFLEGNCAREEKIWETLGMIGVYAEQEHFIYSEPRRLLTQDWVQEKYLVYQRGSSSLPGCSELLWGLRAHAETSKMKVLGFLAKASGTDPSSFPSHYAEALREEEERGRAPVAARARTRAVGCIHSRATSSTFSCPL</sequence>
<feature type="compositionally biased region" description="Polar residues" evidence="1">
    <location>
        <begin position="90"/>
        <end position="120"/>
    </location>
</feature>
<dbReference type="GO" id="GO:0005634">
    <property type="term" value="C:nucleus"/>
    <property type="evidence" value="ECO:0007669"/>
    <property type="project" value="TreeGrafter"/>
</dbReference>
<dbReference type="PROSITE" id="PS50838">
    <property type="entry name" value="MAGE"/>
    <property type="match status" value="1"/>
</dbReference>
<dbReference type="InterPro" id="IPR041899">
    <property type="entry name" value="MAGE_WH2"/>
</dbReference>
<dbReference type="FunFam" id="1.10.10.1200:FF:000007">
    <property type="entry name" value="Melanoma-associated antigen C2"/>
    <property type="match status" value="1"/>
</dbReference>
<dbReference type="InParanoid" id="G3UBR1"/>
<feature type="domain" description="MAGE" evidence="2">
    <location>
        <begin position="128"/>
        <end position="328"/>
    </location>
</feature>
<proteinExistence type="predicted"/>
<feature type="region of interest" description="Disordered" evidence="1">
    <location>
        <begin position="1"/>
        <end position="124"/>
    </location>
</feature>